<proteinExistence type="predicted"/>
<organism evidence="1 2">
    <name type="scientific">Neorickettsia risticii (strain Illinois)</name>
    <dbReference type="NCBI Taxonomy" id="434131"/>
    <lineage>
        <taxon>Bacteria</taxon>
        <taxon>Pseudomonadati</taxon>
        <taxon>Pseudomonadota</taxon>
        <taxon>Alphaproteobacteria</taxon>
        <taxon>Rickettsiales</taxon>
        <taxon>Anaplasmataceae</taxon>
        <taxon>Neorickettsia</taxon>
    </lineage>
</organism>
<dbReference type="KEGG" id="nri:NRI_0618"/>
<sequence>MYSETKSSTKIFSLPTEATTSDLLPIMDAFIAVTNSARIRSTRINHFGEKSFFSRIVNEGRNKLD</sequence>
<reference evidence="1 2" key="1">
    <citation type="journal article" date="2009" name="Nucleic Acids Res.">
        <title>Analysis of complete genome sequence of Neorickettsia risticii: causative agent of Potomac horse fever.</title>
        <authorList>
            <person name="Lin M."/>
            <person name="Zhang C."/>
            <person name="Gibson K."/>
            <person name="Rikihisa Y."/>
        </authorList>
    </citation>
    <scope>NUCLEOTIDE SEQUENCE [LARGE SCALE GENOMIC DNA]</scope>
    <source>
        <strain evidence="1 2">Illinois</strain>
    </source>
</reference>
<dbReference type="Proteomes" id="UP000001627">
    <property type="component" value="Chromosome"/>
</dbReference>
<keyword evidence="2" id="KW-1185">Reference proteome</keyword>
<dbReference type="EMBL" id="CP001431">
    <property type="protein sequence ID" value="ACT69601.1"/>
    <property type="molecule type" value="Genomic_DNA"/>
</dbReference>
<name>C6V5C7_NEORI</name>
<accession>C6V5C7</accession>
<evidence type="ECO:0000313" key="2">
    <source>
        <dbReference type="Proteomes" id="UP000001627"/>
    </source>
</evidence>
<evidence type="ECO:0000313" key="1">
    <source>
        <dbReference type="EMBL" id="ACT69601.1"/>
    </source>
</evidence>
<dbReference type="HOGENOM" id="CLU_2845339_0_0_5"/>
<protein>
    <submittedName>
        <fullName evidence="1">Uncharacterized protein</fullName>
    </submittedName>
</protein>
<gene>
    <name evidence="1" type="ordered locus">NRI_0618</name>
</gene>
<dbReference type="AlphaFoldDB" id="C6V5C7"/>